<reference evidence="1" key="1">
    <citation type="journal article" date="2015" name="Nature">
        <title>Complex archaea that bridge the gap between prokaryotes and eukaryotes.</title>
        <authorList>
            <person name="Spang A."/>
            <person name="Saw J.H."/>
            <person name="Jorgensen S.L."/>
            <person name="Zaremba-Niedzwiedzka K."/>
            <person name="Martijn J."/>
            <person name="Lind A.E."/>
            <person name="van Eijk R."/>
            <person name="Schleper C."/>
            <person name="Guy L."/>
            <person name="Ettema T.J."/>
        </authorList>
    </citation>
    <scope>NUCLEOTIDE SEQUENCE</scope>
</reference>
<sequence>MTELVLNKFYEIEGQEALYIA</sequence>
<proteinExistence type="predicted"/>
<gene>
    <name evidence="1" type="ORF">LCGC14_2898940</name>
</gene>
<comment type="caution">
    <text evidence="1">The sequence shown here is derived from an EMBL/GenBank/DDBJ whole genome shotgun (WGS) entry which is preliminary data.</text>
</comment>
<dbReference type="EMBL" id="LAZR01057010">
    <property type="protein sequence ID" value="KKK72933.1"/>
    <property type="molecule type" value="Genomic_DNA"/>
</dbReference>
<evidence type="ECO:0000313" key="1">
    <source>
        <dbReference type="EMBL" id="KKK72933.1"/>
    </source>
</evidence>
<organism evidence="1">
    <name type="scientific">marine sediment metagenome</name>
    <dbReference type="NCBI Taxonomy" id="412755"/>
    <lineage>
        <taxon>unclassified sequences</taxon>
        <taxon>metagenomes</taxon>
        <taxon>ecological metagenomes</taxon>
    </lineage>
</organism>
<accession>A0A0F8XVF9</accession>
<feature type="non-terminal residue" evidence="1">
    <location>
        <position position="21"/>
    </location>
</feature>
<protein>
    <submittedName>
        <fullName evidence="1">Uncharacterized protein</fullName>
    </submittedName>
</protein>
<dbReference type="AlphaFoldDB" id="A0A0F8XVF9"/>
<name>A0A0F8XVF9_9ZZZZ</name>